<dbReference type="InterPro" id="IPR052355">
    <property type="entry name" value="CENP-V-like"/>
</dbReference>
<dbReference type="EMBL" id="VLLB01000016">
    <property type="protein sequence ID" value="TWI60525.1"/>
    <property type="molecule type" value="Genomic_DNA"/>
</dbReference>
<dbReference type="PANTHER" id="PTHR28620">
    <property type="entry name" value="CENTROMERE PROTEIN V"/>
    <property type="match status" value="1"/>
</dbReference>
<keyword evidence="2" id="KW-0479">Metal-binding</keyword>
<evidence type="ECO:0000313" key="6">
    <source>
        <dbReference type="Proteomes" id="UP000318431"/>
    </source>
</evidence>
<dbReference type="PROSITE" id="PS51891">
    <property type="entry name" value="CENP_V_GFA"/>
    <property type="match status" value="1"/>
</dbReference>
<evidence type="ECO:0000256" key="3">
    <source>
        <dbReference type="ARBA" id="ARBA00022833"/>
    </source>
</evidence>
<name>A0A562QUS8_9BURK</name>
<dbReference type="InterPro" id="IPR011057">
    <property type="entry name" value="Mss4-like_sf"/>
</dbReference>
<proteinExistence type="inferred from homology"/>
<dbReference type="AlphaFoldDB" id="A0A562QUS8"/>
<evidence type="ECO:0000256" key="2">
    <source>
        <dbReference type="ARBA" id="ARBA00022723"/>
    </source>
</evidence>
<sequence>MKTHQGSCHCGAVRYAATFDLADGTLRCNCSICTKKRWWGATMPRSRFVLLQGEDALTDYTFGRHVERHRFCRHCGVQPFIFTTSPTHGDFVIVNVATLDDVSDEELAAAPVRYVDGRHDDWQTPPAVTSHL</sequence>
<evidence type="ECO:0000259" key="4">
    <source>
        <dbReference type="PROSITE" id="PS51891"/>
    </source>
</evidence>
<feature type="domain" description="CENP-V/GFA" evidence="4">
    <location>
        <begin position="4"/>
        <end position="123"/>
    </location>
</feature>
<comment type="similarity">
    <text evidence="1">Belongs to the Gfa family.</text>
</comment>
<dbReference type="OrthoDB" id="327703at2"/>
<evidence type="ECO:0000313" key="5">
    <source>
        <dbReference type="EMBL" id="TWI60525.1"/>
    </source>
</evidence>
<dbReference type="GO" id="GO:0016846">
    <property type="term" value="F:carbon-sulfur lyase activity"/>
    <property type="evidence" value="ECO:0007669"/>
    <property type="project" value="InterPro"/>
</dbReference>
<dbReference type="GO" id="GO:0046872">
    <property type="term" value="F:metal ion binding"/>
    <property type="evidence" value="ECO:0007669"/>
    <property type="project" value="UniProtKB-KW"/>
</dbReference>
<dbReference type="PANTHER" id="PTHR28620:SF1">
    <property type="entry name" value="CENP-V_GFA DOMAIN-CONTAINING PROTEIN"/>
    <property type="match status" value="1"/>
</dbReference>
<keyword evidence="6" id="KW-1185">Reference proteome</keyword>
<keyword evidence="3" id="KW-0862">Zinc</keyword>
<accession>A0A562QUS8</accession>
<gene>
    <name evidence="5" type="ORF">IP91_05095</name>
</gene>
<dbReference type="Gene3D" id="2.170.150.70">
    <property type="match status" value="1"/>
</dbReference>
<evidence type="ECO:0000256" key="1">
    <source>
        <dbReference type="ARBA" id="ARBA00005495"/>
    </source>
</evidence>
<dbReference type="RefSeq" id="WP_145653377.1">
    <property type="nucleotide sequence ID" value="NZ_VLLB01000016.1"/>
</dbReference>
<dbReference type="InterPro" id="IPR006913">
    <property type="entry name" value="CENP-V/GFA"/>
</dbReference>
<organism evidence="5 6">
    <name type="scientific">Pseudoduganella lurida</name>
    <dbReference type="NCBI Taxonomy" id="1036180"/>
    <lineage>
        <taxon>Bacteria</taxon>
        <taxon>Pseudomonadati</taxon>
        <taxon>Pseudomonadota</taxon>
        <taxon>Betaproteobacteria</taxon>
        <taxon>Burkholderiales</taxon>
        <taxon>Oxalobacteraceae</taxon>
        <taxon>Telluria group</taxon>
        <taxon>Pseudoduganella</taxon>
    </lineage>
</organism>
<protein>
    <recommendedName>
        <fullName evidence="4">CENP-V/GFA domain-containing protein</fullName>
    </recommendedName>
</protein>
<comment type="caution">
    <text evidence="5">The sequence shown here is derived from an EMBL/GenBank/DDBJ whole genome shotgun (WGS) entry which is preliminary data.</text>
</comment>
<reference evidence="5 6" key="1">
    <citation type="journal article" date="2015" name="Stand. Genomic Sci.">
        <title>Genomic Encyclopedia of Bacterial and Archaeal Type Strains, Phase III: the genomes of soil and plant-associated and newly described type strains.</title>
        <authorList>
            <person name="Whitman W.B."/>
            <person name="Woyke T."/>
            <person name="Klenk H.P."/>
            <person name="Zhou Y."/>
            <person name="Lilburn T.G."/>
            <person name="Beck B.J."/>
            <person name="De Vos P."/>
            <person name="Vandamme P."/>
            <person name="Eisen J.A."/>
            <person name="Garrity G."/>
            <person name="Hugenholtz P."/>
            <person name="Kyrpides N.C."/>
        </authorList>
    </citation>
    <scope>NUCLEOTIDE SEQUENCE [LARGE SCALE GENOMIC DNA]</scope>
    <source>
        <strain evidence="5 6">CGMCC 1.10822</strain>
    </source>
</reference>
<dbReference type="SUPFAM" id="SSF51316">
    <property type="entry name" value="Mss4-like"/>
    <property type="match status" value="1"/>
</dbReference>
<dbReference type="Pfam" id="PF04828">
    <property type="entry name" value="GFA"/>
    <property type="match status" value="1"/>
</dbReference>
<dbReference type="Proteomes" id="UP000318431">
    <property type="component" value="Unassembled WGS sequence"/>
</dbReference>